<proteinExistence type="predicted"/>
<dbReference type="Pfam" id="PF10815">
    <property type="entry name" value="ComZ"/>
    <property type="match status" value="1"/>
</dbReference>
<reference evidence="1 2" key="1">
    <citation type="journal article" date="2016" name="Front. Microbiol.">
        <title>Microevolution Analysis of Bacillus coahuilensis Unveils Differences in Phosphorus Acquisition Strategies and Their Regulation.</title>
        <authorList>
            <person name="Gomez-Lunar Z."/>
            <person name="Hernandez-Gonzalez I."/>
            <person name="Rodriguez-Torres M.D."/>
            <person name="Souza V."/>
            <person name="Olmedo-Alvarez G."/>
        </authorList>
    </citation>
    <scope>NUCLEOTIDE SEQUENCE [LARGE SCALE GENOMIC DNA]</scope>
    <source>
        <strain evidence="2">p1.1.43</strain>
    </source>
</reference>
<dbReference type="InterPro" id="IPR024558">
    <property type="entry name" value="ComZ"/>
</dbReference>
<evidence type="ECO:0000313" key="1">
    <source>
        <dbReference type="EMBL" id="KUP07510.1"/>
    </source>
</evidence>
<organism evidence="1 2">
    <name type="scientific">Bacillus coahuilensis p1.1.43</name>
    <dbReference type="NCBI Taxonomy" id="1150625"/>
    <lineage>
        <taxon>Bacteria</taxon>
        <taxon>Bacillati</taxon>
        <taxon>Bacillota</taxon>
        <taxon>Bacilli</taxon>
        <taxon>Bacillales</taxon>
        <taxon>Bacillaceae</taxon>
        <taxon>Bacillus</taxon>
    </lineage>
</organism>
<protein>
    <submittedName>
        <fullName evidence="1">Competence protein ComG</fullName>
    </submittedName>
</protein>
<sequence>MKQDRSLEFMQVAMKYLPEAKQKMDASGIEFSMEMMQPFMELFTKVMNEAYALGYEDGQKDK</sequence>
<comment type="caution">
    <text evidence="1">The sequence shown here is derived from an EMBL/GenBank/DDBJ whole genome shotgun (WGS) entry which is preliminary data.</text>
</comment>
<accession>A0A147KA62</accession>
<dbReference type="EMBL" id="LDYG01000021">
    <property type="protein sequence ID" value="KUP07510.1"/>
    <property type="molecule type" value="Genomic_DNA"/>
</dbReference>
<dbReference type="PATRIC" id="fig|1150625.3.peg.957"/>
<dbReference type="RefSeq" id="WP_059350553.1">
    <property type="nucleotide sequence ID" value="NZ_LDYG01000021.1"/>
</dbReference>
<evidence type="ECO:0000313" key="2">
    <source>
        <dbReference type="Proteomes" id="UP000074108"/>
    </source>
</evidence>
<name>A0A147KA62_9BACI</name>
<dbReference type="AlphaFoldDB" id="A0A147KA62"/>
<dbReference type="OrthoDB" id="2887077at2"/>
<gene>
    <name evidence="1" type="ORF">Q75_04570</name>
</gene>
<dbReference type="Proteomes" id="UP000074108">
    <property type="component" value="Unassembled WGS sequence"/>
</dbReference>
<keyword evidence="2" id="KW-1185">Reference proteome</keyword>
<dbReference type="STRING" id="1150625.Q75_04570"/>